<dbReference type="Gene3D" id="1.20.1250.20">
    <property type="entry name" value="MFS general substrate transporter like domains"/>
    <property type="match status" value="1"/>
</dbReference>
<dbReference type="PROSITE" id="PS50850">
    <property type="entry name" value="MFS"/>
    <property type="match status" value="1"/>
</dbReference>
<dbReference type="SUPFAM" id="SSF103473">
    <property type="entry name" value="MFS general substrate transporter"/>
    <property type="match status" value="1"/>
</dbReference>
<evidence type="ECO:0000259" key="6">
    <source>
        <dbReference type="PROSITE" id="PS50850"/>
    </source>
</evidence>
<evidence type="ECO:0000256" key="1">
    <source>
        <dbReference type="ARBA" id="ARBA00004651"/>
    </source>
</evidence>
<comment type="caution">
    <text evidence="7">The sequence shown here is derived from an EMBL/GenBank/DDBJ whole genome shotgun (WGS) entry which is preliminary data.</text>
</comment>
<evidence type="ECO:0000256" key="5">
    <source>
        <dbReference type="SAM" id="Phobius"/>
    </source>
</evidence>
<proteinExistence type="predicted"/>
<protein>
    <recommendedName>
        <fullName evidence="6">Major facilitator superfamily (MFS) profile domain-containing protein</fullName>
    </recommendedName>
</protein>
<dbReference type="PANTHER" id="PTHR23542">
    <property type="match status" value="1"/>
</dbReference>
<dbReference type="GO" id="GO:0022857">
    <property type="term" value="F:transmembrane transporter activity"/>
    <property type="evidence" value="ECO:0007669"/>
    <property type="project" value="InterPro"/>
</dbReference>
<dbReference type="GO" id="GO:0005886">
    <property type="term" value="C:plasma membrane"/>
    <property type="evidence" value="ECO:0007669"/>
    <property type="project" value="UniProtKB-SubCell"/>
</dbReference>
<feature type="transmembrane region" description="Helical" evidence="5">
    <location>
        <begin position="20"/>
        <end position="43"/>
    </location>
</feature>
<dbReference type="PANTHER" id="PTHR23542:SF1">
    <property type="entry name" value="MAJOR FACILITATOR SUPERFAMILY (MFS) PROFILE DOMAIN-CONTAINING PROTEIN"/>
    <property type="match status" value="1"/>
</dbReference>
<organism evidence="7 8">
    <name type="scientific">Streptomyces nanshensis</name>
    <dbReference type="NCBI Taxonomy" id="518642"/>
    <lineage>
        <taxon>Bacteria</taxon>
        <taxon>Bacillati</taxon>
        <taxon>Actinomycetota</taxon>
        <taxon>Actinomycetes</taxon>
        <taxon>Kitasatosporales</taxon>
        <taxon>Streptomycetaceae</taxon>
        <taxon>Streptomyces</taxon>
    </lineage>
</organism>
<feature type="transmembrane region" description="Helical" evidence="5">
    <location>
        <begin position="150"/>
        <end position="171"/>
    </location>
</feature>
<evidence type="ECO:0000256" key="2">
    <source>
        <dbReference type="ARBA" id="ARBA00022692"/>
    </source>
</evidence>
<keyword evidence="4 5" id="KW-0472">Membrane</keyword>
<dbReference type="RefSeq" id="WP_141747448.1">
    <property type="nucleotide sequence ID" value="NZ_LJGW01000083.1"/>
</dbReference>
<dbReference type="Pfam" id="PF07690">
    <property type="entry name" value="MFS_1"/>
    <property type="match status" value="1"/>
</dbReference>
<dbReference type="InterPro" id="IPR036259">
    <property type="entry name" value="MFS_trans_sf"/>
</dbReference>
<feature type="non-terminal residue" evidence="7">
    <location>
        <position position="183"/>
    </location>
</feature>
<evidence type="ECO:0000313" key="7">
    <source>
        <dbReference type="EMBL" id="OEV13310.1"/>
    </source>
</evidence>
<dbReference type="EMBL" id="LJGW01000083">
    <property type="protein sequence ID" value="OEV13310.1"/>
    <property type="molecule type" value="Genomic_DNA"/>
</dbReference>
<sequence>MSAGTGDGWGAVLRVRHSSGLLIATLVGRLPTCMGPIVLLLAVREAGGGYAWGGILAAVYRLAIAVGQPLMGRLADHLGQTLPIAGGALISAMAHACLVLPHATTSHAGLLLVLAAGLSAPPLEAGMRALWPQLVPEHRLPVAYSVDNAFMQAAHILGPLLTVACFAAGGARGALGTMALLGV</sequence>
<evidence type="ECO:0000313" key="8">
    <source>
        <dbReference type="Proteomes" id="UP000176005"/>
    </source>
</evidence>
<dbReference type="InterPro" id="IPR020846">
    <property type="entry name" value="MFS_dom"/>
</dbReference>
<evidence type="ECO:0000256" key="3">
    <source>
        <dbReference type="ARBA" id="ARBA00022989"/>
    </source>
</evidence>
<keyword evidence="3 5" id="KW-1133">Transmembrane helix</keyword>
<gene>
    <name evidence="7" type="ORF">AN218_04130</name>
</gene>
<dbReference type="Proteomes" id="UP000176005">
    <property type="component" value="Unassembled WGS sequence"/>
</dbReference>
<evidence type="ECO:0000256" key="4">
    <source>
        <dbReference type="ARBA" id="ARBA00023136"/>
    </source>
</evidence>
<accession>A0A1E7LAY2</accession>
<feature type="transmembrane region" description="Helical" evidence="5">
    <location>
        <begin position="108"/>
        <end position="130"/>
    </location>
</feature>
<feature type="transmembrane region" description="Helical" evidence="5">
    <location>
        <begin position="50"/>
        <end position="70"/>
    </location>
</feature>
<dbReference type="InterPro" id="IPR011701">
    <property type="entry name" value="MFS"/>
</dbReference>
<reference evidence="7 8" key="1">
    <citation type="journal article" date="2016" name="Front. Microbiol.">
        <title>Comparative Genomics Analysis of Streptomyces Species Reveals Their Adaptation to the Marine Environment and Their Diversity at the Genomic Level.</title>
        <authorList>
            <person name="Tian X."/>
            <person name="Zhang Z."/>
            <person name="Yang T."/>
            <person name="Chen M."/>
            <person name="Li J."/>
            <person name="Chen F."/>
            <person name="Yang J."/>
            <person name="Li W."/>
            <person name="Zhang B."/>
            <person name="Zhang Z."/>
            <person name="Wu J."/>
            <person name="Zhang C."/>
            <person name="Long L."/>
            <person name="Xiao J."/>
        </authorList>
    </citation>
    <scope>NUCLEOTIDE SEQUENCE [LARGE SCALE GENOMIC DNA]</scope>
    <source>
        <strain evidence="7 8">SCSIO 10429</strain>
    </source>
</reference>
<feature type="domain" description="Major facilitator superfamily (MFS) profile" evidence="6">
    <location>
        <begin position="12"/>
        <end position="183"/>
    </location>
</feature>
<keyword evidence="8" id="KW-1185">Reference proteome</keyword>
<name>A0A1E7LAY2_9ACTN</name>
<feature type="transmembrane region" description="Helical" evidence="5">
    <location>
        <begin position="82"/>
        <end position="101"/>
    </location>
</feature>
<dbReference type="AlphaFoldDB" id="A0A1E7LAY2"/>
<keyword evidence="2 5" id="KW-0812">Transmembrane</keyword>
<comment type="subcellular location">
    <subcellularLocation>
        <location evidence="1">Cell membrane</location>
        <topology evidence="1">Multi-pass membrane protein</topology>
    </subcellularLocation>
</comment>